<dbReference type="NCBIfam" id="NF006765">
    <property type="entry name" value="PRK09287.1"/>
    <property type="match status" value="1"/>
</dbReference>
<feature type="binding site" evidence="7">
    <location>
        <begin position="53"/>
        <end position="55"/>
    </location>
    <ligand>
        <name>NADP(+)</name>
        <dbReference type="ChEBI" id="CHEBI:58349"/>
    </ligand>
</feature>
<feature type="binding site" description="in other chain" evidence="6">
    <location>
        <begin position="205"/>
        <end position="206"/>
    </location>
    <ligand>
        <name>substrate</name>
        <note>ligand shared between dimeric partners</note>
    </ligand>
</feature>
<sequence>IKQVVKLDTTINTEEVIKMQIPTTQIGIIGLAVMGRSLALNMADHGFKVGGYNRSREVTETLMREHPHENLIPFYDLKELVDSQERPRKFLIMVKAGKPVDMVIDQLLPLLDEGDMILDGGNSFFEDTRRREKELKEKGIYYFGTGVSGGEMGARFGPSIMPGGDKKAYEHIAPILEEIAAKAQGEPCCAYMGPDGAGHYVKMVHNGIEYADMQLIAEAYLLLKYAGGFTNRELADVFTEWNKSELKSYLIGITAGIFREKDDFTDGELVDYILDSAGQKGTGRWTSLESLKQGINVSMITAACNARIMSNRISERNAARELFAGPMQNLVPDKAAFQEKVRKGLYTAKIAAYAQGFDLLSHASSDYGWDLDYGKIASIFRAGCIIQAEFLDDITKAFTYNRELPNLMLDSFFRDGINHGQDSLRSILATGIQNGIPVPAMSQAISYIDAFRGTPVGANLIQAQRDCFGAHTYERTDRDGIFHHDWRFEHE</sequence>
<evidence type="ECO:0000256" key="5">
    <source>
        <dbReference type="PIRSR" id="PIRSR000109-1"/>
    </source>
</evidence>
<evidence type="ECO:0000256" key="1">
    <source>
        <dbReference type="ARBA" id="ARBA00008419"/>
    </source>
</evidence>
<feature type="domain" description="6-phosphogluconate dehydrogenase C-terminal" evidence="9">
    <location>
        <begin position="198"/>
        <end position="487"/>
    </location>
</feature>
<dbReference type="Pfam" id="PF00393">
    <property type="entry name" value="6PGD"/>
    <property type="match status" value="1"/>
</dbReference>
<feature type="binding site" description="in other chain" evidence="6">
    <location>
        <position position="122"/>
    </location>
    <ligand>
        <name>substrate</name>
        <note>ligand shared between dimeric partners</note>
    </ligand>
</feature>
<feature type="binding site" description="in other chain" evidence="6">
    <location>
        <position position="307"/>
    </location>
    <ligand>
        <name>substrate</name>
        <note>ligand shared between dimeric partners</note>
    </ligand>
</feature>
<dbReference type="SUPFAM" id="SSF51735">
    <property type="entry name" value="NAD(P)-binding Rossmann-fold domains"/>
    <property type="match status" value="1"/>
</dbReference>
<dbReference type="SMART" id="SM01350">
    <property type="entry name" value="6PGD"/>
    <property type="match status" value="1"/>
</dbReference>
<dbReference type="InterPro" id="IPR036291">
    <property type="entry name" value="NAD(P)-bd_dom_sf"/>
</dbReference>
<comment type="caution">
    <text evidence="10">The sequence shown here is derived from an EMBL/GenBank/DDBJ whole genome shotgun (WGS) entry which is preliminary data.</text>
</comment>
<name>A0ABC9TV70_CLOSY</name>
<feature type="active site" description="Proton acceptor" evidence="5">
    <location>
        <position position="202"/>
    </location>
</feature>
<dbReference type="EC" id="1.1.1.44" evidence="8"/>
<dbReference type="Pfam" id="PF03446">
    <property type="entry name" value="NAD_binding_2"/>
    <property type="match status" value="1"/>
</dbReference>
<evidence type="ECO:0000313" key="11">
    <source>
        <dbReference type="Proteomes" id="UP000016491"/>
    </source>
</evidence>
<feature type="binding site" description="in other chain" evidence="6">
    <location>
        <begin position="148"/>
        <end position="150"/>
    </location>
    <ligand>
        <name>substrate</name>
        <note>ligand shared between dimeric partners</note>
    </ligand>
</feature>
<organism evidence="10 11">
    <name type="scientific">[Clostridium] symbiosum ATCC 14940</name>
    <dbReference type="NCBI Taxonomy" id="411472"/>
    <lineage>
        <taxon>Bacteria</taxon>
        <taxon>Bacillati</taxon>
        <taxon>Bacillota</taxon>
        <taxon>Clostridia</taxon>
        <taxon>Lachnospirales</taxon>
        <taxon>Lachnospiraceae</taxon>
        <taxon>Otoolea</taxon>
    </lineage>
</organism>
<keyword evidence="4 8" id="KW-0311">Gluconate utilization</keyword>
<accession>A0ABC9TV70</accession>
<feature type="binding site" evidence="6">
    <location>
        <position position="465"/>
    </location>
    <ligand>
        <name>substrate</name>
        <note>ligand shared between dimeric partners</note>
    </ligand>
</feature>
<reference evidence="10 11" key="1">
    <citation type="submission" date="2013-07" db="EMBL/GenBank/DDBJ databases">
        <authorList>
            <person name="Weinstock G."/>
            <person name="Sodergren E."/>
            <person name="Wylie T."/>
            <person name="Fulton L."/>
            <person name="Fulton R."/>
            <person name="Fronick C."/>
            <person name="O'Laughlin M."/>
            <person name="Godfrey J."/>
            <person name="Miner T."/>
            <person name="Herter B."/>
            <person name="Appelbaum E."/>
            <person name="Cordes M."/>
            <person name="Lek S."/>
            <person name="Wollam A."/>
            <person name="Pepin K.H."/>
            <person name="Palsikar V.B."/>
            <person name="Mitreva M."/>
            <person name="Wilson R.K."/>
        </authorList>
    </citation>
    <scope>NUCLEOTIDE SEQUENCE [LARGE SCALE GENOMIC DNA]</scope>
    <source>
        <strain evidence="10 11">ATCC 14940</strain>
    </source>
</reference>
<dbReference type="InterPro" id="IPR006183">
    <property type="entry name" value="Pgluconate_DH"/>
</dbReference>
<evidence type="ECO:0000256" key="6">
    <source>
        <dbReference type="PIRSR" id="PIRSR000109-2"/>
    </source>
</evidence>
<proteinExistence type="inferred from homology"/>
<evidence type="ECO:0000313" key="10">
    <source>
        <dbReference type="EMBL" id="ERI75492.1"/>
    </source>
</evidence>
<feature type="binding site" evidence="6">
    <location>
        <position position="471"/>
    </location>
    <ligand>
        <name>substrate</name>
        <note>ligand shared between dimeric partners</note>
    </ligand>
</feature>
<dbReference type="GO" id="GO:0019521">
    <property type="term" value="P:D-gluconate metabolic process"/>
    <property type="evidence" value="ECO:0007669"/>
    <property type="project" value="UniProtKB-KW"/>
</dbReference>
<dbReference type="FunFam" id="1.10.1040.10:FF:000002">
    <property type="entry name" value="6-phosphogluconate dehydrogenase, decarboxylating"/>
    <property type="match status" value="1"/>
</dbReference>
<keyword evidence="8" id="KW-0570">Pentose shunt</keyword>
<dbReference type="InterPro" id="IPR006115">
    <property type="entry name" value="6PGDH_NADP-bd"/>
</dbReference>
<keyword evidence="8" id="KW-0521">NADP</keyword>
<feature type="non-terminal residue" evidence="10">
    <location>
        <position position="1"/>
    </location>
</feature>
<dbReference type="FunFam" id="3.40.50.720:FF:000007">
    <property type="entry name" value="6-phosphogluconate dehydrogenase, decarboxylating"/>
    <property type="match status" value="1"/>
</dbReference>
<dbReference type="AlphaFoldDB" id="A0ABC9TV70"/>
<dbReference type="GO" id="GO:0004616">
    <property type="term" value="F:phosphogluconate dehydrogenase (decarboxylating) activity"/>
    <property type="evidence" value="ECO:0007669"/>
    <property type="project" value="UniProtKB-EC"/>
</dbReference>
<dbReference type="Gene3D" id="1.10.1040.10">
    <property type="entry name" value="N-(1-d-carboxylethyl)-l-norvaline Dehydrogenase, domain 2"/>
    <property type="match status" value="1"/>
</dbReference>
<dbReference type="Gene3D" id="3.40.50.720">
    <property type="entry name" value="NAD(P)-binding Rossmann-like Domain"/>
    <property type="match status" value="1"/>
</dbReference>
<dbReference type="InterPro" id="IPR008927">
    <property type="entry name" value="6-PGluconate_DH-like_C_sf"/>
</dbReference>
<dbReference type="NCBIfam" id="TIGR00873">
    <property type="entry name" value="gnd"/>
    <property type="match status" value="1"/>
</dbReference>
<dbReference type="PRINTS" id="PR00076">
    <property type="entry name" value="6PGDHDRGNASE"/>
</dbReference>
<dbReference type="Gene3D" id="1.20.5.320">
    <property type="entry name" value="6-Phosphogluconate Dehydrogenase, domain 3"/>
    <property type="match status" value="1"/>
</dbReference>
<protein>
    <recommendedName>
        <fullName evidence="8">6-phosphogluconate dehydrogenase, decarboxylating</fullName>
        <ecNumber evidence="8">1.1.1.44</ecNumber>
    </recommendedName>
</protein>
<comment type="similarity">
    <text evidence="1 8">Belongs to the 6-phosphogluconate dehydrogenase family.</text>
</comment>
<keyword evidence="3 8" id="KW-0560">Oxidoreductase</keyword>
<feature type="binding site" description="in other chain" evidence="6">
    <location>
        <position position="210"/>
    </location>
    <ligand>
        <name>substrate</name>
        <note>ligand shared between dimeric partners</note>
    </ligand>
</feature>
<dbReference type="PROSITE" id="PS00461">
    <property type="entry name" value="6PGD"/>
    <property type="match status" value="1"/>
</dbReference>
<feature type="active site" description="Proton donor" evidence="5">
    <location>
        <position position="209"/>
    </location>
</feature>
<feature type="binding site" evidence="7">
    <location>
        <begin position="94"/>
        <end position="96"/>
    </location>
    <ligand>
        <name>NADP(+)</name>
        <dbReference type="ChEBI" id="CHEBI:58349"/>
    </ligand>
</feature>
<feature type="binding site" evidence="7">
    <location>
        <begin position="30"/>
        <end position="35"/>
    </location>
    <ligand>
        <name>NADP(+)</name>
        <dbReference type="ChEBI" id="CHEBI:58349"/>
    </ligand>
</feature>
<feature type="binding site" description="in other chain" evidence="6">
    <location>
        <position position="280"/>
    </location>
    <ligand>
        <name>substrate</name>
        <note>ligand shared between dimeric partners</note>
    </ligand>
</feature>
<dbReference type="SUPFAM" id="SSF48179">
    <property type="entry name" value="6-phosphogluconate dehydrogenase C-terminal domain-like"/>
    <property type="match status" value="1"/>
</dbReference>
<evidence type="ECO:0000256" key="4">
    <source>
        <dbReference type="ARBA" id="ARBA00023064"/>
    </source>
</evidence>
<feature type="binding site" evidence="7">
    <location>
        <position position="122"/>
    </location>
    <ligand>
        <name>NADP(+)</name>
        <dbReference type="ChEBI" id="CHEBI:58349"/>
    </ligand>
</feature>
<dbReference type="GO" id="GO:0006098">
    <property type="term" value="P:pentose-phosphate shunt"/>
    <property type="evidence" value="ECO:0007669"/>
    <property type="project" value="UniProtKB-KW"/>
</dbReference>
<dbReference type="InterPro" id="IPR006113">
    <property type="entry name" value="6PGDH_Gnd/GntZ"/>
</dbReference>
<evidence type="ECO:0000256" key="3">
    <source>
        <dbReference type="ARBA" id="ARBA00023002"/>
    </source>
</evidence>
<evidence type="ECO:0000256" key="8">
    <source>
        <dbReference type="RuleBase" id="RU000485"/>
    </source>
</evidence>
<comment type="pathway">
    <text evidence="8">Carbohydrate degradation; pentose phosphate pathway; D-ribulose 5-phosphate from D-glucose 6-phosphate (oxidative stage): step 3/3.</text>
</comment>
<dbReference type="PIRSF" id="PIRSF000109">
    <property type="entry name" value="6PGD"/>
    <property type="match status" value="1"/>
</dbReference>
<gene>
    <name evidence="10" type="ORF">CLOSYM_03176</name>
</gene>
<dbReference type="InterPro" id="IPR006114">
    <property type="entry name" value="6PGDH_C"/>
</dbReference>
<dbReference type="Proteomes" id="UP000016491">
    <property type="component" value="Unassembled WGS sequence"/>
</dbReference>
<evidence type="ECO:0000256" key="7">
    <source>
        <dbReference type="PIRSR" id="PIRSR000109-3"/>
    </source>
</evidence>
<dbReference type="InterPro" id="IPR013328">
    <property type="entry name" value="6PGD_dom2"/>
</dbReference>
<dbReference type="EMBL" id="AWSU01000245">
    <property type="protein sequence ID" value="ERI75492.1"/>
    <property type="molecule type" value="Genomic_DNA"/>
</dbReference>
<dbReference type="InterPro" id="IPR006184">
    <property type="entry name" value="6PGdom_BS"/>
</dbReference>
<comment type="subunit">
    <text evidence="2">Homodimer.</text>
</comment>
<comment type="catalytic activity">
    <reaction evidence="8">
        <text>6-phospho-D-gluconate + NADP(+) = D-ribulose 5-phosphate + CO2 + NADPH</text>
        <dbReference type="Rhea" id="RHEA:10116"/>
        <dbReference type="ChEBI" id="CHEBI:16526"/>
        <dbReference type="ChEBI" id="CHEBI:57783"/>
        <dbReference type="ChEBI" id="CHEBI:58121"/>
        <dbReference type="ChEBI" id="CHEBI:58349"/>
        <dbReference type="ChEBI" id="CHEBI:58759"/>
        <dbReference type="EC" id="1.1.1.44"/>
    </reaction>
</comment>
<evidence type="ECO:0000259" key="9">
    <source>
        <dbReference type="SMART" id="SM01350"/>
    </source>
</evidence>
<dbReference type="PANTHER" id="PTHR11811">
    <property type="entry name" value="6-PHOSPHOGLUCONATE DEHYDROGENASE"/>
    <property type="match status" value="1"/>
</dbReference>
<evidence type="ECO:0000256" key="2">
    <source>
        <dbReference type="ARBA" id="ARBA00011738"/>
    </source>
</evidence>